<evidence type="ECO:0000313" key="2">
    <source>
        <dbReference type="EMBL" id="DAE03534.1"/>
    </source>
</evidence>
<dbReference type="Pfam" id="PF04531">
    <property type="entry name" value="Phage_holin_1"/>
    <property type="match status" value="1"/>
</dbReference>
<keyword evidence="1" id="KW-0472">Membrane</keyword>
<dbReference type="InterPro" id="IPR006485">
    <property type="entry name" value="Phage-like_holin"/>
</dbReference>
<protein>
    <submittedName>
        <fullName evidence="2">Holin</fullName>
    </submittedName>
</protein>
<sequence length="86" mass="9649">MNINWKVRLKNKHFVLTLIPALALLVQAFMAIFGVPVDLGMYANRMISFVNVLFTVFAIVGIVNDPTTEGLTDSKNALNYHEPKQD</sequence>
<dbReference type="EMBL" id="BK015368">
    <property type="protein sequence ID" value="DAE03534.1"/>
    <property type="molecule type" value="Genomic_DNA"/>
</dbReference>
<reference evidence="2" key="1">
    <citation type="journal article" date="2021" name="Proc. Natl. Acad. Sci. U.S.A.">
        <title>A Catalog of Tens of Thousands of Viruses from Human Metagenomes Reveals Hidden Associations with Chronic Diseases.</title>
        <authorList>
            <person name="Tisza M.J."/>
            <person name="Buck C.B."/>
        </authorList>
    </citation>
    <scope>NUCLEOTIDE SEQUENCE</scope>
    <source>
        <strain evidence="2">CtpoI7</strain>
    </source>
</reference>
<organism evidence="2">
    <name type="scientific">Siphoviridae sp. ctpoI7</name>
    <dbReference type="NCBI Taxonomy" id="2825678"/>
    <lineage>
        <taxon>Viruses</taxon>
        <taxon>Duplodnaviria</taxon>
        <taxon>Heunggongvirae</taxon>
        <taxon>Uroviricota</taxon>
        <taxon>Caudoviricetes</taxon>
    </lineage>
</organism>
<proteinExistence type="predicted"/>
<name>A0A8S5P8X8_9CAUD</name>
<feature type="transmembrane region" description="Helical" evidence="1">
    <location>
        <begin position="46"/>
        <end position="63"/>
    </location>
</feature>
<evidence type="ECO:0000256" key="1">
    <source>
        <dbReference type="SAM" id="Phobius"/>
    </source>
</evidence>
<accession>A0A8S5P8X8</accession>
<dbReference type="NCBIfam" id="TIGR01598">
    <property type="entry name" value="holin_phiLC3"/>
    <property type="match status" value="1"/>
</dbReference>
<keyword evidence="1" id="KW-0812">Transmembrane</keyword>
<keyword evidence="1" id="KW-1133">Transmembrane helix</keyword>